<evidence type="ECO:0000313" key="1">
    <source>
        <dbReference type="EMBL" id="QKJ18653.1"/>
    </source>
</evidence>
<dbReference type="Pfam" id="PF13563">
    <property type="entry name" value="2_5_RNA_ligase2"/>
    <property type="match status" value="1"/>
</dbReference>
<organism evidence="1 2">
    <name type="scientific">Microbacterium hominis</name>
    <dbReference type="NCBI Taxonomy" id="162426"/>
    <lineage>
        <taxon>Bacteria</taxon>
        <taxon>Bacillati</taxon>
        <taxon>Actinomycetota</taxon>
        <taxon>Actinomycetes</taxon>
        <taxon>Micrococcales</taxon>
        <taxon>Microbacteriaceae</taxon>
        <taxon>Microbacterium</taxon>
    </lineage>
</organism>
<sequence>MFSVELLPDPRIDRAVRSDWERLREAHLPSAGRNPSPSNRPHLTAAVREHVDPAALEDLVELLPLPLEVSGVVLFGRERFVLARHVVVAGALAAFHAAVARRLGPPGARFETTAVDRWTPHLTLARGLDADHLARALRAVEIPNMVGEAVGLRVWDAAAKAVTTLR</sequence>
<dbReference type="AlphaFoldDB" id="A0A7D4PT96"/>
<gene>
    <name evidence="1" type="ORF">HQM25_04135</name>
</gene>
<name>A0A7D4PT96_9MICO</name>
<proteinExistence type="predicted"/>
<dbReference type="EMBL" id="CP054038">
    <property type="protein sequence ID" value="QKJ18653.1"/>
    <property type="molecule type" value="Genomic_DNA"/>
</dbReference>
<dbReference type="InterPro" id="IPR009097">
    <property type="entry name" value="Cyclic_Pdiesterase"/>
</dbReference>
<dbReference type="Gene3D" id="3.90.1140.10">
    <property type="entry name" value="Cyclic phosphodiesterase"/>
    <property type="match status" value="1"/>
</dbReference>
<reference evidence="1 2" key="1">
    <citation type="submission" date="2020-05" db="EMBL/GenBank/DDBJ databases">
        <title>Strain PA2F3 complete genome.</title>
        <authorList>
            <person name="Kim Y.-S."/>
            <person name="Kim S.-J."/>
            <person name="Jung H.-k."/>
            <person name="Kim S.-E."/>
            <person name="Kim K.-H."/>
        </authorList>
    </citation>
    <scope>NUCLEOTIDE SEQUENCE [LARGE SCALE GENOMIC DNA]</scope>
    <source>
        <strain evidence="1 2">PA2F3</strain>
    </source>
</reference>
<evidence type="ECO:0000313" key="2">
    <source>
        <dbReference type="Proteomes" id="UP000502498"/>
    </source>
</evidence>
<accession>A0A7D4PT96</accession>
<keyword evidence="1" id="KW-0436">Ligase</keyword>
<dbReference type="SUPFAM" id="SSF55144">
    <property type="entry name" value="LigT-like"/>
    <property type="match status" value="1"/>
</dbReference>
<protein>
    <submittedName>
        <fullName evidence="1">2'-5' RNA ligase family protein</fullName>
    </submittedName>
</protein>
<dbReference type="Proteomes" id="UP000502498">
    <property type="component" value="Chromosome"/>
</dbReference>
<dbReference type="GO" id="GO:0016874">
    <property type="term" value="F:ligase activity"/>
    <property type="evidence" value="ECO:0007669"/>
    <property type="project" value="UniProtKB-KW"/>
</dbReference>
<dbReference type="RefSeq" id="WP_172989094.1">
    <property type="nucleotide sequence ID" value="NZ_CP054038.1"/>
</dbReference>